<organism evidence="2 3">
    <name type="scientific">Symbiochloris irregularis</name>
    <dbReference type="NCBI Taxonomy" id="706552"/>
    <lineage>
        <taxon>Eukaryota</taxon>
        <taxon>Viridiplantae</taxon>
        <taxon>Chlorophyta</taxon>
        <taxon>core chlorophytes</taxon>
        <taxon>Trebouxiophyceae</taxon>
        <taxon>Trebouxiales</taxon>
        <taxon>Trebouxiaceae</taxon>
        <taxon>Symbiochloris</taxon>
    </lineage>
</organism>
<name>A0AAW1NNP4_9CHLO</name>
<protein>
    <submittedName>
        <fullName evidence="2">Uncharacterized protein</fullName>
    </submittedName>
</protein>
<accession>A0AAW1NNP4</accession>
<keyword evidence="1" id="KW-1133">Transmembrane helix</keyword>
<evidence type="ECO:0000313" key="3">
    <source>
        <dbReference type="Proteomes" id="UP001465755"/>
    </source>
</evidence>
<evidence type="ECO:0000313" key="2">
    <source>
        <dbReference type="EMBL" id="KAK9785765.1"/>
    </source>
</evidence>
<reference evidence="2 3" key="1">
    <citation type="journal article" date="2024" name="Nat. Commun.">
        <title>Phylogenomics reveals the evolutionary origins of lichenization in chlorophyte algae.</title>
        <authorList>
            <person name="Puginier C."/>
            <person name="Libourel C."/>
            <person name="Otte J."/>
            <person name="Skaloud P."/>
            <person name="Haon M."/>
            <person name="Grisel S."/>
            <person name="Petersen M."/>
            <person name="Berrin J.G."/>
            <person name="Delaux P.M."/>
            <person name="Dal Grande F."/>
            <person name="Keller J."/>
        </authorList>
    </citation>
    <scope>NUCLEOTIDE SEQUENCE [LARGE SCALE GENOMIC DNA]</scope>
    <source>
        <strain evidence="2 3">SAG 2036</strain>
    </source>
</reference>
<keyword evidence="1" id="KW-0472">Membrane</keyword>
<comment type="caution">
    <text evidence="2">The sequence shown here is derived from an EMBL/GenBank/DDBJ whole genome shotgun (WGS) entry which is preliminary data.</text>
</comment>
<sequence length="138" mass="15377">MQATLLYELLSDLLVDVWYVCRIAVEIVNDEVWERADTLKWGFAITICYLLAVLSALYYGVGLEEYAVELDICEANAALAYQSDVADDCSFDSALIPAYWGQQSDGSGRPSKSAYQNAVQMFSALCTYVSQIHDYTKA</sequence>
<keyword evidence="1" id="KW-0812">Transmembrane</keyword>
<keyword evidence="3" id="KW-1185">Reference proteome</keyword>
<dbReference type="EMBL" id="JALJOQ010000293">
    <property type="protein sequence ID" value="KAK9785765.1"/>
    <property type="molecule type" value="Genomic_DNA"/>
</dbReference>
<dbReference type="AlphaFoldDB" id="A0AAW1NNP4"/>
<evidence type="ECO:0000256" key="1">
    <source>
        <dbReference type="SAM" id="Phobius"/>
    </source>
</evidence>
<dbReference type="Proteomes" id="UP001465755">
    <property type="component" value="Unassembled WGS sequence"/>
</dbReference>
<proteinExistence type="predicted"/>
<gene>
    <name evidence="2" type="ORF">WJX73_007216</name>
</gene>
<feature type="transmembrane region" description="Helical" evidence="1">
    <location>
        <begin position="41"/>
        <end position="61"/>
    </location>
</feature>